<feature type="repeat" description="WD" evidence="9">
    <location>
        <begin position="549"/>
        <end position="592"/>
    </location>
</feature>
<evidence type="ECO:0000256" key="5">
    <source>
        <dbReference type="ARBA" id="ARBA00022737"/>
    </source>
</evidence>
<dbReference type="PROSITE" id="PS50082">
    <property type="entry name" value="WD_REPEATS_2"/>
    <property type="match status" value="4"/>
</dbReference>
<dbReference type="PROSITE" id="PS00678">
    <property type="entry name" value="WD_REPEATS_1"/>
    <property type="match status" value="2"/>
</dbReference>
<keyword evidence="5" id="KW-0677">Repeat</keyword>
<dbReference type="InterPro" id="IPR036322">
    <property type="entry name" value="WD40_repeat_dom_sf"/>
</dbReference>
<dbReference type="InterPro" id="IPR001680">
    <property type="entry name" value="WD40_rpt"/>
</dbReference>
<dbReference type="PRINTS" id="PR00320">
    <property type="entry name" value="GPROTEINBRPT"/>
</dbReference>
<dbReference type="Gene3D" id="1.10.510.10">
    <property type="entry name" value="Transferase(Phosphotransferase) domain 1"/>
    <property type="match status" value="1"/>
</dbReference>
<keyword evidence="2 13" id="KW-0723">Serine/threonine-protein kinase</keyword>
<reference evidence="13" key="1">
    <citation type="submission" date="2021-04" db="EMBL/GenBank/DDBJ databases">
        <title>Pseudonocardia sp. nov., isolated from sandy soil of mangrove forest.</title>
        <authorList>
            <person name="Zan Z."/>
            <person name="Huang R."/>
            <person name="Liu W."/>
        </authorList>
    </citation>
    <scope>NUCLEOTIDE SEQUENCE</scope>
    <source>
        <strain evidence="13">S2-4</strain>
    </source>
</reference>
<dbReference type="InterPro" id="IPR008271">
    <property type="entry name" value="Ser/Thr_kinase_AS"/>
</dbReference>
<dbReference type="SMART" id="SM00220">
    <property type="entry name" value="S_TKc"/>
    <property type="match status" value="1"/>
</dbReference>
<proteinExistence type="predicted"/>
<sequence>MPSRGGSAASGTVLGPYRLVSLVGQGGMAEVWRAVDTRKDREVALKLLGPWLRGDTGFERRFRRESALVARLHSPNVIPIHDFGEVGGRLFIDMPLVEGTDLGTLIGRDGPLAPERAVRIVEQVAHGLAAAHRAGLVHRDVKPSNVLLTGDGSEHAYLIDFGVARSVDGTLLSSSIGAVIGTPAYLAPERFDGDGDHRGDVYALGCLLHEALTGEPPFSAPSLVGLVHAHQHTPPPRPSARPGVPAAMDGVVARVLAKDPGRRFPTATDLASAARAALTAAPAPVVPQHRSMPTAPLTAPTPTGPDRPSRLRPVAVALSATVVVAAAAVLAVVISDGASTATGTPHAPAAASSPAAPPAPGAHPAERVLSGHSAAVFGVVATRVDGRAALVSGSSDATLRVWDAETGAQVAEPITEQRAGVTAMAGGEVAGRPVVLTAGEDGAVRTWDPSTGLQVGKPVRSGGGEVLDVALDDVDGRRVIVFGGTDGIVRLADAATGDPVGTPLAGHTSRVNALATARLGDRTVVVSVSQDRTVRVGDPTAGTPIGEPMTGHTGPVLALAVAEVDGRPVAVSGGEDATVRRWDLATGTPIGDPLTGHTGPVRGLAVITVDGRPAIVSTGDDRALRLWDPATGAPIGDPITGHTGSVVVAMATELADGPVLVSGSTDATVRTWDLRTRMAG</sequence>
<name>A0ABT0ZVI9_9PSEU</name>
<evidence type="ECO:0000259" key="12">
    <source>
        <dbReference type="PROSITE" id="PS50011"/>
    </source>
</evidence>
<dbReference type="PROSITE" id="PS00108">
    <property type="entry name" value="PROTEIN_KINASE_ST"/>
    <property type="match status" value="1"/>
</dbReference>
<feature type="repeat" description="WD" evidence="9">
    <location>
        <begin position="369"/>
        <end position="412"/>
    </location>
</feature>
<feature type="compositionally biased region" description="Low complexity" evidence="11">
    <location>
        <begin position="340"/>
        <end position="354"/>
    </location>
</feature>
<feature type="binding site" evidence="10">
    <location>
        <position position="46"/>
    </location>
    <ligand>
        <name>ATP</name>
        <dbReference type="ChEBI" id="CHEBI:30616"/>
    </ligand>
</feature>
<dbReference type="Proteomes" id="UP001165283">
    <property type="component" value="Unassembled WGS sequence"/>
</dbReference>
<feature type="repeat" description="WD" evidence="9">
    <location>
        <begin position="639"/>
        <end position="680"/>
    </location>
</feature>
<feature type="repeat" description="WD" evidence="9">
    <location>
        <begin position="594"/>
        <end position="637"/>
    </location>
</feature>
<dbReference type="EC" id="2.7.11.1" evidence="1"/>
<evidence type="ECO:0000256" key="7">
    <source>
        <dbReference type="ARBA" id="ARBA00022777"/>
    </source>
</evidence>
<dbReference type="RefSeq" id="WP_252436387.1">
    <property type="nucleotide sequence ID" value="NZ_JAGSOV010000015.1"/>
</dbReference>
<keyword evidence="6 10" id="KW-0547">Nucleotide-binding</keyword>
<keyword evidence="8 10" id="KW-0067">ATP-binding</keyword>
<keyword evidence="14" id="KW-1185">Reference proteome</keyword>
<evidence type="ECO:0000256" key="11">
    <source>
        <dbReference type="SAM" id="MobiDB-lite"/>
    </source>
</evidence>
<dbReference type="EMBL" id="JAGSOV010000015">
    <property type="protein sequence ID" value="MCO1654751.1"/>
    <property type="molecule type" value="Genomic_DNA"/>
</dbReference>
<dbReference type="Gene3D" id="3.30.200.20">
    <property type="entry name" value="Phosphorylase Kinase, domain 1"/>
    <property type="match status" value="1"/>
</dbReference>
<dbReference type="Gene3D" id="2.130.10.10">
    <property type="entry name" value="YVTN repeat-like/Quinoprotein amine dehydrogenase"/>
    <property type="match status" value="2"/>
</dbReference>
<dbReference type="Pfam" id="PF00400">
    <property type="entry name" value="WD40"/>
    <property type="match status" value="5"/>
</dbReference>
<keyword evidence="7 13" id="KW-0418">Kinase</keyword>
<evidence type="ECO:0000256" key="9">
    <source>
        <dbReference type="PROSITE-ProRule" id="PRU00221"/>
    </source>
</evidence>
<protein>
    <recommendedName>
        <fullName evidence="1">non-specific serine/threonine protein kinase</fullName>
        <ecNumber evidence="1">2.7.11.1</ecNumber>
    </recommendedName>
</protein>
<dbReference type="SUPFAM" id="SSF56112">
    <property type="entry name" value="Protein kinase-like (PK-like)"/>
    <property type="match status" value="1"/>
</dbReference>
<dbReference type="PANTHER" id="PTHR43289:SF6">
    <property type="entry name" value="SERINE_THREONINE-PROTEIN KINASE NEKL-3"/>
    <property type="match status" value="1"/>
</dbReference>
<feature type="region of interest" description="Disordered" evidence="11">
    <location>
        <begin position="281"/>
        <end position="310"/>
    </location>
</feature>
<evidence type="ECO:0000256" key="3">
    <source>
        <dbReference type="ARBA" id="ARBA00022574"/>
    </source>
</evidence>
<accession>A0ABT0ZVI9</accession>
<keyword evidence="4" id="KW-0808">Transferase</keyword>
<feature type="region of interest" description="Disordered" evidence="11">
    <location>
        <begin position="340"/>
        <end position="366"/>
    </location>
</feature>
<evidence type="ECO:0000313" key="13">
    <source>
        <dbReference type="EMBL" id="MCO1654751.1"/>
    </source>
</evidence>
<dbReference type="InterPro" id="IPR000719">
    <property type="entry name" value="Prot_kinase_dom"/>
</dbReference>
<comment type="caution">
    <text evidence="13">The sequence shown here is derived from an EMBL/GenBank/DDBJ whole genome shotgun (WGS) entry which is preliminary data.</text>
</comment>
<evidence type="ECO:0000256" key="8">
    <source>
        <dbReference type="ARBA" id="ARBA00022840"/>
    </source>
</evidence>
<dbReference type="SUPFAM" id="SSF50978">
    <property type="entry name" value="WD40 repeat-like"/>
    <property type="match status" value="1"/>
</dbReference>
<dbReference type="PANTHER" id="PTHR43289">
    <property type="entry name" value="MITOGEN-ACTIVATED PROTEIN KINASE KINASE KINASE 20-RELATED"/>
    <property type="match status" value="1"/>
</dbReference>
<dbReference type="PROSITE" id="PS00107">
    <property type="entry name" value="PROTEIN_KINASE_ATP"/>
    <property type="match status" value="1"/>
</dbReference>
<dbReference type="PROSITE" id="PS50294">
    <property type="entry name" value="WD_REPEATS_REGION"/>
    <property type="match status" value="3"/>
</dbReference>
<dbReference type="InterPro" id="IPR020472">
    <property type="entry name" value="WD40_PAC1"/>
</dbReference>
<dbReference type="InterPro" id="IPR019775">
    <property type="entry name" value="WD40_repeat_CS"/>
</dbReference>
<dbReference type="SMART" id="SM00320">
    <property type="entry name" value="WD40"/>
    <property type="match status" value="7"/>
</dbReference>
<evidence type="ECO:0000313" key="14">
    <source>
        <dbReference type="Proteomes" id="UP001165283"/>
    </source>
</evidence>
<feature type="domain" description="Protein kinase" evidence="12">
    <location>
        <begin position="17"/>
        <end position="278"/>
    </location>
</feature>
<organism evidence="13 14">
    <name type="scientific">Pseudonocardia humida</name>
    <dbReference type="NCBI Taxonomy" id="2800819"/>
    <lineage>
        <taxon>Bacteria</taxon>
        <taxon>Bacillati</taxon>
        <taxon>Actinomycetota</taxon>
        <taxon>Actinomycetes</taxon>
        <taxon>Pseudonocardiales</taxon>
        <taxon>Pseudonocardiaceae</taxon>
        <taxon>Pseudonocardia</taxon>
    </lineage>
</organism>
<gene>
    <name evidence="13" type="ORF">KDL28_06740</name>
</gene>
<dbReference type="InterPro" id="IPR011009">
    <property type="entry name" value="Kinase-like_dom_sf"/>
</dbReference>
<dbReference type="InterPro" id="IPR015943">
    <property type="entry name" value="WD40/YVTN_repeat-like_dom_sf"/>
</dbReference>
<evidence type="ECO:0000256" key="6">
    <source>
        <dbReference type="ARBA" id="ARBA00022741"/>
    </source>
</evidence>
<dbReference type="PROSITE" id="PS50011">
    <property type="entry name" value="PROTEIN_KINASE_DOM"/>
    <property type="match status" value="1"/>
</dbReference>
<dbReference type="GO" id="GO:0004674">
    <property type="term" value="F:protein serine/threonine kinase activity"/>
    <property type="evidence" value="ECO:0007669"/>
    <property type="project" value="UniProtKB-KW"/>
</dbReference>
<evidence type="ECO:0000256" key="1">
    <source>
        <dbReference type="ARBA" id="ARBA00012513"/>
    </source>
</evidence>
<dbReference type="Pfam" id="PF00069">
    <property type="entry name" value="Pkinase"/>
    <property type="match status" value="1"/>
</dbReference>
<dbReference type="InterPro" id="IPR017441">
    <property type="entry name" value="Protein_kinase_ATP_BS"/>
</dbReference>
<keyword evidence="3 9" id="KW-0853">WD repeat</keyword>
<evidence type="ECO:0000256" key="10">
    <source>
        <dbReference type="PROSITE-ProRule" id="PRU10141"/>
    </source>
</evidence>
<evidence type="ECO:0000256" key="2">
    <source>
        <dbReference type="ARBA" id="ARBA00022527"/>
    </source>
</evidence>
<dbReference type="CDD" id="cd00200">
    <property type="entry name" value="WD40"/>
    <property type="match status" value="1"/>
</dbReference>
<evidence type="ECO:0000256" key="4">
    <source>
        <dbReference type="ARBA" id="ARBA00022679"/>
    </source>
</evidence>
<dbReference type="CDD" id="cd14014">
    <property type="entry name" value="STKc_PknB_like"/>
    <property type="match status" value="1"/>
</dbReference>